<gene>
    <name evidence="2" type="ORF">CIMG_03694</name>
</gene>
<dbReference type="OMA" id="QVQQYWL"/>
<keyword evidence="3" id="KW-1185">Reference proteome</keyword>
<evidence type="ECO:0000256" key="1">
    <source>
        <dbReference type="SAM" id="MobiDB-lite"/>
    </source>
</evidence>
<reference evidence="3" key="1">
    <citation type="journal article" date="2009" name="Genome Res.">
        <title>Comparative genomic analyses of the human fungal pathogens Coccidioides and their relatives.</title>
        <authorList>
            <person name="Sharpton T.J."/>
            <person name="Stajich J.E."/>
            <person name="Rounsley S.D."/>
            <person name="Gardner M.J."/>
            <person name="Wortman J.R."/>
            <person name="Jordar V.S."/>
            <person name="Maiti R."/>
            <person name="Kodira C.D."/>
            <person name="Neafsey D.E."/>
            <person name="Zeng Q."/>
            <person name="Hung C.-Y."/>
            <person name="McMahan C."/>
            <person name="Muszewska A."/>
            <person name="Grynberg M."/>
            <person name="Mandel M.A."/>
            <person name="Kellner E.M."/>
            <person name="Barker B.M."/>
            <person name="Galgiani J.N."/>
            <person name="Orbach M.J."/>
            <person name="Kirkland T.N."/>
            <person name="Cole G.T."/>
            <person name="Henn M.R."/>
            <person name="Birren B.W."/>
            <person name="Taylor J.W."/>
        </authorList>
    </citation>
    <scope>NUCLEOTIDE SEQUENCE [LARGE SCALE GENOMIC DNA]</scope>
    <source>
        <strain evidence="3">RS</strain>
    </source>
</reference>
<proteinExistence type="predicted"/>
<protein>
    <submittedName>
        <fullName evidence="2">Uncharacterized protein</fullName>
    </submittedName>
</protein>
<dbReference type="Proteomes" id="UP000001261">
    <property type="component" value="Unassembled WGS sequence"/>
</dbReference>
<dbReference type="VEuPathDB" id="FungiDB:CIMG_03694"/>
<evidence type="ECO:0000313" key="2">
    <source>
        <dbReference type="EMBL" id="EAS32670.1"/>
    </source>
</evidence>
<reference evidence="3" key="2">
    <citation type="journal article" date="2010" name="Genome Res.">
        <title>Population genomic sequencing of Coccidioides fungi reveals recent hybridization and transposon control.</title>
        <authorList>
            <person name="Neafsey D.E."/>
            <person name="Barker B.M."/>
            <person name="Sharpton T.J."/>
            <person name="Stajich J.E."/>
            <person name="Park D.J."/>
            <person name="Whiston E."/>
            <person name="Hung C.-Y."/>
            <person name="McMahan C."/>
            <person name="White J."/>
            <person name="Sykes S."/>
            <person name="Heiman D."/>
            <person name="Young S."/>
            <person name="Zeng Q."/>
            <person name="Abouelleil A."/>
            <person name="Aftuck L."/>
            <person name="Bessette D."/>
            <person name="Brown A."/>
            <person name="FitzGerald M."/>
            <person name="Lui A."/>
            <person name="Macdonald J.P."/>
            <person name="Priest M."/>
            <person name="Orbach M.J."/>
            <person name="Galgiani J.N."/>
            <person name="Kirkland T.N."/>
            <person name="Cole G.T."/>
            <person name="Birren B.W."/>
            <person name="Henn M.R."/>
            <person name="Taylor J.W."/>
            <person name="Rounsley S.D."/>
        </authorList>
    </citation>
    <scope>GENOME REANNOTATION</scope>
    <source>
        <strain evidence="3">RS</strain>
    </source>
</reference>
<dbReference type="PANTHER" id="PTHR39609:SF2">
    <property type="entry name" value="TRANSCRIPTION FACTOR RFEG"/>
    <property type="match status" value="1"/>
</dbReference>
<organism evidence="2 3">
    <name type="scientific">Coccidioides immitis (strain RS)</name>
    <name type="common">Valley fever fungus</name>
    <dbReference type="NCBI Taxonomy" id="246410"/>
    <lineage>
        <taxon>Eukaryota</taxon>
        <taxon>Fungi</taxon>
        <taxon>Dikarya</taxon>
        <taxon>Ascomycota</taxon>
        <taxon>Pezizomycotina</taxon>
        <taxon>Eurotiomycetes</taxon>
        <taxon>Eurotiomycetidae</taxon>
        <taxon>Onygenales</taxon>
        <taxon>Onygenaceae</taxon>
        <taxon>Coccidioides</taxon>
    </lineage>
</organism>
<dbReference type="RefSeq" id="XP_001244253.1">
    <property type="nucleotide sequence ID" value="XM_001244252.2"/>
</dbReference>
<dbReference type="EMBL" id="GG704916">
    <property type="protein sequence ID" value="EAS32670.1"/>
    <property type="molecule type" value="Genomic_DNA"/>
</dbReference>
<dbReference type="OrthoDB" id="3827557at2759"/>
<name>A0A0E1RWT2_COCIM</name>
<dbReference type="KEGG" id="cim:CIMG_03694"/>
<sequence length="132" mass="15532">MSPAQEYWLPGYGLSRHIVLSKMQYFLGPTASVRPYSYQGREGYLVTGAPLTRTQIDDLRKMSQVYEQEASIRMAQTSGLTINEKSDDELNEPFINHPVYVGRRDNRERDRVRERDGKPYPIDRYPRMKRSW</sequence>
<feature type="region of interest" description="Disordered" evidence="1">
    <location>
        <begin position="76"/>
        <end position="132"/>
    </location>
</feature>
<dbReference type="AlphaFoldDB" id="A0A0E1RWT2"/>
<accession>A0A0E1RWT2</accession>
<dbReference type="GeneID" id="4563352"/>
<dbReference type="InParanoid" id="A0A0E1RWT2"/>
<evidence type="ECO:0000313" key="3">
    <source>
        <dbReference type="Proteomes" id="UP000001261"/>
    </source>
</evidence>
<feature type="compositionally biased region" description="Basic and acidic residues" evidence="1">
    <location>
        <begin position="102"/>
        <end position="118"/>
    </location>
</feature>
<dbReference type="STRING" id="246410.A0A0E1RWT2"/>
<dbReference type="PANTHER" id="PTHR39609">
    <property type="entry name" value="RFEG-RELATED"/>
    <property type="match status" value="1"/>
</dbReference>